<gene>
    <name evidence="2" type="ORF">ALQ32_101040</name>
</gene>
<evidence type="ECO:0000313" key="3">
    <source>
        <dbReference type="Proteomes" id="UP000268056"/>
    </source>
</evidence>
<name>A0A3M3YYV3_9PSED</name>
<evidence type="ECO:0000259" key="1">
    <source>
        <dbReference type="Pfam" id="PF07883"/>
    </source>
</evidence>
<dbReference type="Pfam" id="PF07883">
    <property type="entry name" value="Cupin_2"/>
    <property type="match status" value="1"/>
</dbReference>
<dbReference type="InterPro" id="IPR014710">
    <property type="entry name" value="RmlC-like_jellyroll"/>
</dbReference>
<dbReference type="EMBL" id="RBQC01000088">
    <property type="protein sequence ID" value="RMO87381.1"/>
    <property type="molecule type" value="Genomic_DNA"/>
</dbReference>
<dbReference type="AlphaFoldDB" id="A0A3M3YYV3"/>
<evidence type="ECO:0000313" key="2">
    <source>
        <dbReference type="EMBL" id="RMO87381.1"/>
    </source>
</evidence>
<reference evidence="2 3" key="1">
    <citation type="submission" date="2018-08" db="EMBL/GenBank/DDBJ databases">
        <title>Recombination of ecologically and evolutionarily significant loci maintains genetic cohesion in the Pseudomonas syringae species complex.</title>
        <authorList>
            <person name="Dillon M."/>
            <person name="Thakur S."/>
            <person name="Almeida R.N.D."/>
            <person name="Weir B.S."/>
            <person name="Guttman D.S."/>
        </authorList>
    </citation>
    <scope>NUCLEOTIDE SEQUENCE [LARGE SCALE GENOMIC DNA]</scope>
    <source>
        <strain evidence="2 3">ICMP 4092</strain>
    </source>
</reference>
<dbReference type="InterPro" id="IPR011051">
    <property type="entry name" value="RmlC_Cupin_sf"/>
</dbReference>
<proteinExistence type="predicted"/>
<organism evidence="2 3">
    <name type="scientific">Pseudomonas syringae pv. tagetis</name>
    <dbReference type="NCBI Taxonomy" id="129140"/>
    <lineage>
        <taxon>Bacteria</taxon>
        <taxon>Pseudomonadati</taxon>
        <taxon>Pseudomonadota</taxon>
        <taxon>Gammaproteobacteria</taxon>
        <taxon>Pseudomonadales</taxon>
        <taxon>Pseudomonadaceae</taxon>
        <taxon>Pseudomonas</taxon>
    </lineage>
</organism>
<dbReference type="CDD" id="cd02236">
    <property type="entry name" value="cupin_CV2614-like"/>
    <property type="match status" value="1"/>
</dbReference>
<dbReference type="Gene3D" id="2.60.120.10">
    <property type="entry name" value="Jelly Rolls"/>
    <property type="match status" value="1"/>
</dbReference>
<sequence length="187" mass="20448">MDGVTRDLLREVFSFLKTDFLFLCDNGIPHQKKNTGQNSGLNLSQQGHPDMPYKLLITAALIALTGSAVAQQSAPSVESRVLLKSKTSWDGTPYTSYPEGQPELTLLKINIPANTALKWHSHPIPNAAYVASGEITVETRDSKKEIRLKKGDALAEMVDIMHRGKTGDTPVELIVFYAATEATPLSQ</sequence>
<protein>
    <recommendedName>
        <fullName evidence="1">Cupin type-2 domain-containing protein</fullName>
    </recommendedName>
</protein>
<accession>A0A3M3YYV3</accession>
<comment type="caution">
    <text evidence="2">The sequence shown here is derived from an EMBL/GenBank/DDBJ whole genome shotgun (WGS) entry which is preliminary data.</text>
</comment>
<dbReference type="SUPFAM" id="SSF51182">
    <property type="entry name" value="RmlC-like cupins"/>
    <property type="match status" value="1"/>
</dbReference>
<feature type="domain" description="Cupin type-2" evidence="1">
    <location>
        <begin position="110"/>
        <end position="177"/>
    </location>
</feature>
<dbReference type="InterPro" id="IPR013096">
    <property type="entry name" value="Cupin_2"/>
</dbReference>
<dbReference type="Proteomes" id="UP000268056">
    <property type="component" value="Unassembled WGS sequence"/>
</dbReference>